<dbReference type="PANTHER" id="PTHR46481:SF10">
    <property type="entry name" value="ZINC FINGER BED DOMAIN-CONTAINING PROTEIN 39"/>
    <property type="match status" value="1"/>
</dbReference>
<evidence type="ECO:0000256" key="2">
    <source>
        <dbReference type="ARBA" id="ARBA00022723"/>
    </source>
</evidence>
<keyword evidence="5" id="KW-0539">Nucleus</keyword>
<evidence type="ECO:0000256" key="5">
    <source>
        <dbReference type="ARBA" id="ARBA00023242"/>
    </source>
</evidence>
<keyword evidence="8" id="KW-1185">Reference proteome</keyword>
<feature type="region of interest" description="Disordered" evidence="6">
    <location>
        <begin position="101"/>
        <end position="123"/>
    </location>
</feature>
<feature type="compositionally biased region" description="Basic and acidic residues" evidence="6">
    <location>
        <begin position="105"/>
        <end position="116"/>
    </location>
</feature>
<keyword evidence="4" id="KW-0862">Zinc</keyword>
<name>A0A4P6XRK7_9ASCO</name>
<dbReference type="InterPro" id="IPR012337">
    <property type="entry name" value="RNaseH-like_sf"/>
</dbReference>
<reference evidence="8" key="1">
    <citation type="submission" date="2019-03" db="EMBL/GenBank/DDBJ databases">
        <title>Snf2 controls pulcherriminic acid biosynthesis and connects pigmentation and antifungal activity of the yeast Metschnikowia pulcherrima.</title>
        <authorList>
            <person name="Gore-Lloyd D."/>
            <person name="Sumann I."/>
            <person name="Brachmann A.O."/>
            <person name="Schneeberger K."/>
            <person name="Ortiz-Merino R.A."/>
            <person name="Moreno-Beltran M."/>
            <person name="Schlaefli M."/>
            <person name="Kirner P."/>
            <person name="Santos Kron A."/>
            <person name="Wolfe K.H."/>
            <person name="Piel J."/>
            <person name="Ahrens C.H."/>
            <person name="Henk D."/>
            <person name="Freimoser F.M."/>
        </authorList>
    </citation>
    <scope>NUCLEOTIDE SEQUENCE [LARGE SCALE GENOMIC DNA]</scope>
    <source>
        <strain evidence="8">APC 1.2</strain>
    </source>
</reference>
<evidence type="ECO:0000256" key="3">
    <source>
        <dbReference type="ARBA" id="ARBA00022771"/>
    </source>
</evidence>
<dbReference type="EMBL" id="CP034460">
    <property type="protein sequence ID" value="QBM90100.1"/>
    <property type="molecule type" value="Genomic_DNA"/>
</dbReference>
<keyword evidence="2" id="KW-0479">Metal-binding</keyword>
<evidence type="ECO:0000256" key="1">
    <source>
        <dbReference type="ARBA" id="ARBA00004123"/>
    </source>
</evidence>
<accession>A0A4P6XRK7</accession>
<gene>
    <name evidence="7" type="ORF">METSCH_E03400</name>
</gene>
<organism evidence="7 8">
    <name type="scientific">Metschnikowia aff. pulcherrima</name>
    <dbReference type="NCBI Taxonomy" id="2163413"/>
    <lineage>
        <taxon>Eukaryota</taxon>
        <taxon>Fungi</taxon>
        <taxon>Dikarya</taxon>
        <taxon>Ascomycota</taxon>
        <taxon>Saccharomycotina</taxon>
        <taxon>Pichiomycetes</taxon>
        <taxon>Metschnikowiaceae</taxon>
        <taxon>Metschnikowia</taxon>
    </lineage>
</organism>
<dbReference type="GO" id="GO:0008270">
    <property type="term" value="F:zinc ion binding"/>
    <property type="evidence" value="ECO:0007669"/>
    <property type="project" value="UniProtKB-KW"/>
</dbReference>
<dbReference type="SUPFAM" id="SSF53098">
    <property type="entry name" value="Ribonuclease H-like"/>
    <property type="match status" value="1"/>
</dbReference>
<dbReference type="AlphaFoldDB" id="A0A4P6XRK7"/>
<evidence type="ECO:0000256" key="6">
    <source>
        <dbReference type="SAM" id="MobiDB-lite"/>
    </source>
</evidence>
<dbReference type="GO" id="GO:0005634">
    <property type="term" value="C:nucleus"/>
    <property type="evidence" value="ECO:0007669"/>
    <property type="project" value="UniProtKB-SubCell"/>
</dbReference>
<proteinExistence type="predicted"/>
<evidence type="ECO:0000313" key="8">
    <source>
        <dbReference type="Proteomes" id="UP000292447"/>
    </source>
</evidence>
<dbReference type="Proteomes" id="UP000292447">
    <property type="component" value="Chromosome V"/>
</dbReference>
<evidence type="ECO:0000256" key="4">
    <source>
        <dbReference type="ARBA" id="ARBA00022833"/>
    </source>
</evidence>
<dbReference type="STRING" id="2163413.A0A4P6XRK7"/>
<evidence type="ECO:0008006" key="9">
    <source>
        <dbReference type="Google" id="ProtNLM"/>
    </source>
</evidence>
<sequence>MMGDMMRGMMMDRAPKRMCFSKEQAMSPDFTLPPLEYSTDVIKYGLFTWDLVPFVQGQPRKINVSCTECLKEYNMKWPLNTTTLKSHYQTRHQETLVRILGNGAAERKRARTENRGQNDGGDDEFDENVFLKLLTQMSLATNMPPGVIDGRSFRDLISLVRGELPPSMKSANVEAEFKKMYAEELVKTKLKLAKHKGTFAMTFALWETKKRKDEYLSEYTSIALKLHWLDEDMGPEELLVGFEAFQDFEDLEAFVLGQSHKQIDDSCLKKCVMKALKEYDIAEDRVISITRGTSLLLDWSADSYKEEYSSKHAQAEFEGDIRCIESCITFWVKRFFQSTFFRYGDVSVDKIEGVTPENRKFYYNLQFLPDLIRSLFKYIRENEKLYKTFREGVEARESSKNNPKFKFELPQPDRKSLWLTTDEMVKTALEYRTEINAALKEAQKIPLLDLEEMEFEPRDITDEEWEYLAAWRETLDIFKKCLGAVKRASFPSISFTIPAVCRLLANRDKLVARDSVKSNHLLVLSLEKIKKNILKFYPIHDEDIGPIKNLYLATVLDPRSKLQIFTDLGFSESVISNIRKYVDEVYARYKLNYEASLDPSSSSEQDDIFVRYDRAHNALDAYLSEARKPRTSSVAGFYRLGRSSDPVMYKMARDFLAMKPTSAPANRLFHDMADVLRAQTVRISRSAMRNMVILKVRGVVDKNKNSNSSDEEDDSDLGLG</sequence>
<protein>
    <recommendedName>
        <fullName evidence="9">BED-type domain-containing protein</fullName>
    </recommendedName>
</protein>
<keyword evidence="3" id="KW-0863">Zinc-finger</keyword>
<comment type="subcellular location">
    <subcellularLocation>
        <location evidence="1">Nucleus</location>
    </subcellularLocation>
</comment>
<evidence type="ECO:0000313" key="7">
    <source>
        <dbReference type="EMBL" id="QBM90100.1"/>
    </source>
</evidence>
<dbReference type="InterPro" id="IPR052035">
    <property type="entry name" value="ZnF_BED_domain_contain"/>
</dbReference>
<dbReference type="PANTHER" id="PTHR46481">
    <property type="entry name" value="ZINC FINGER BED DOMAIN-CONTAINING PROTEIN 4"/>
    <property type="match status" value="1"/>
</dbReference>